<organism evidence="6 7">
    <name type="scientific">Planobispora longispora</name>
    <dbReference type="NCBI Taxonomy" id="28887"/>
    <lineage>
        <taxon>Bacteria</taxon>
        <taxon>Bacillati</taxon>
        <taxon>Actinomycetota</taxon>
        <taxon>Actinomycetes</taxon>
        <taxon>Streptosporangiales</taxon>
        <taxon>Streptosporangiaceae</taxon>
        <taxon>Planobispora</taxon>
    </lineage>
</organism>
<reference evidence="6 7" key="1">
    <citation type="submission" date="2021-01" db="EMBL/GenBank/DDBJ databases">
        <title>Whole genome shotgun sequence of Planobispora longispora NBRC 13918.</title>
        <authorList>
            <person name="Komaki H."/>
            <person name="Tamura T."/>
        </authorList>
    </citation>
    <scope>NUCLEOTIDE SEQUENCE [LARGE SCALE GENOMIC DNA]</scope>
    <source>
        <strain evidence="6 7">NBRC 13918</strain>
    </source>
</reference>
<dbReference type="AlphaFoldDB" id="A0A8J3RKM2"/>
<evidence type="ECO:0000256" key="4">
    <source>
        <dbReference type="SAM" id="MobiDB-lite"/>
    </source>
</evidence>
<dbReference type="PANTHER" id="PTHR42855:SF2">
    <property type="entry name" value="DRUG RESISTANCE ABC TRANSPORTER,ATP-BINDING PROTEIN"/>
    <property type="match status" value="1"/>
</dbReference>
<proteinExistence type="predicted"/>
<feature type="coiled-coil region" evidence="3">
    <location>
        <begin position="101"/>
        <end position="128"/>
    </location>
</feature>
<keyword evidence="2 6" id="KW-0067">ATP-binding</keyword>
<dbReference type="Pfam" id="PF00005">
    <property type="entry name" value="ABC_tran"/>
    <property type="match status" value="2"/>
</dbReference>
<dbReference type="RefSeq" id="WP_203891228.1">
    <property type="nucleotide sequence ID" value="NZ_BOOH01000021.1"/>
</dbReference>
<dbReference type="Gene3D" id="3.40.50.300">
    <property type="entry name" value="P-loop containing nucleotide triphosphate hydrolases"/>
    <property type="match status" value="2"/>
</dbReference>
<dbReference type="NCBIfam" id="NF000355">
    <property type="entry name" value="ribo_prot_ABC_F"/>
    <property type="match status" value="1"/>
</dbReference>
<comment type="caution">
    <text evidence="6">The sequence shown here is derived from an EMBL/GenBank/DDBJ whole genome shotgun (WGS) entry which is preliminary data.</text>
</comment>
<dbReference type="PROSITE" id="PS00211">
    <property type="entry name" value="ABC_TRANSPORTER_1"/>
    <property type="match status" value="2"/>
</dbReference>
<keyword evidence="3" id="KW-0175">Coiled coil</keyword>
<feature type="region of interest" description="Disordered" evidence="4">
    <location>
        <begin position="288"/>
        <end position="323"/>
    </location>
</feature>
<keyword evidence="1" id="KW-0547">Nucleotide-binding</keyword>
<dbReference type="InterPro" id="IPR027417">
    <property type="entry name" value="P-loop_NTPase"/>
</dbReference>
<dbReference type="CDD" id="cd03221">
    <property type="entry name" value="ABCF_EF-3"/>
    <property type="match status" value="1"/>
</dbReference>
<evidence type="ECO:0000259" key="5">
    <source>
        <dbReference type="PROSITE" id="PS50893"/>
    </source>
</evidence>
<evidence type="ECO:0000313" key="6">
    <source>
        <dbReference type="EMBL" id="GIH76650.1"/>
    </source>
</evidence>
<sequence length="565" mass="60909">MARHRPSATLSAPRSFQLAFRDVGKAYDGRAVLDHVSFTVRPGERVGVIGENGAGKSTLLRLIAGEEAPDGGELVVTAPGGVGHLGQTLALPPHSTVQDVVDHALHDLRDLERRLREAEASLGDASAEGLAAYGDLLTAYEARGGYEADARVDAAMHDLGLARIGRERTLGSLSGGEQSRLALACVLAAEPELLLLDEPTNHLDEQSVSWLEDRLRAYRGVVVAVTHDRAFLERTATAIFEVDLRTVTRYGDGWDGYLTAKAAARRRREQEYQDWLAEIARQTELAETGARRLAASARSDDRPRTSGHRRSHEAGLSGQVRNARERLRRLTENPVPRPPDPLRFTARIGGTAASDASVARGAAGGLCPEPGAGLVAAMDDVRVGDRLHVESLGLAPGERVLVTGPNGAGKTTLLRVLAGELIPERGAVHRPRRIGYLRQELPAACSRRTVLGAFAEGLPGAPEEYAGRLLSLGLFTREDLARPEAALSVGQRRRLELARLVVRPADLLILDEPTNHLSLSLVEELEEALAEYPGALVVVSHDRRFRSGFTGTRLSLREGRLTTAA</sequence>
<dbReference type="FunFam" id="3.40.50.300:FF:000011">
    <property type="entry name" value="Putative ABC transporter ATP-binding component"/>
    <property type="match status" value="1"/>
</dbReference>
<evidence type="ECO:0000256" key="3">
    <source>
        <dbReference type="SAM" id="Coils"/>
    </source>
</evidence>
<protein>
    <submittedName>
        <fullName evidence="6">ABC transporter ATP-binding protein</fullName>
    </submittedName>
</protein>
<keyword evidence="7" id="KW-1185">Reference proteome</keyword>
<dbReference type="InterPro" id="IPR003593">
    <property type="entry name" value="AAA+_ATPase"/>
</dbReference>
<feature type="domain" description="ABC transporter" evidence="5">
    <location>
        <begin position="18"/>
        <end position="269"/>
    </location>
</feature>
<dbReference type="PANTHER" id="PTHR42855">
    <property type="entry name" value="ABC TRANSPORTER ATP-BINDING SUBUNIT"/>
    <property type="match status" value="1"/>
</dbReference>
<name>A0A8J3RKM2_9ACTN</name>
<dbReference type="PROSITE" id="PS50893">
    <property type="entry name" value="ABC_TRANSPORTER_2"/>
    <property type="match status" value="2"/>
</dbReference>
<dbReference type="EMBL" id="BOOH01000021">
    <property type="protein sequence ID" value="GIH76650.1"/>
    <property type="molecule type" value="Genomic_DNA"/>
</dbReference>
<evidence type="ECO:0000313" key="7">
    <source>
        <dbReference type="Proteomes" id="UP000616724"/>
    </source>
</evidence>
<dbReference type="Proteomes" id="UP000616724">
    <property type="component" value="Unassembled WGS sequence"/>
</dbReference>
<dbReference type="InterPro" id="IPR051309">
    <property type="entry name" value="ABCF_ATPase"/>
</dbReference>
<dbReference type="InterPro" id="IPR003439">
    <property type="entry name" value="ABC_transporter-like_ATP-bd"/>
</dbReference>
<accession>A0A8J3RKM2</accession>
<dbReference type="GO" id="GO:0005524">
    <property type="term" value="F:ATP binding"/>
    <property type="evidence" value="ECO:0007669"/>
    <property type="project" value="UniProtKB-KW"/>
</dbReference>
<gene>
    <name evidence="6" type="ORF">Plo01_30790</name>
</gene>
<evidence type="ECO:0000256" key="1">
    <source>
        <dbReference type="ARBA" id="ARBA00022741"/>
    </source>
</evidence>
<dbReference type="InterPro" id="IPR017871">
    <property type="entry name" value="ABC_transporter-like_CS"/>
</dbReference>
<dbReference type="SUPFAM" id="SSF52540">
    <property type="entry name" value="P-loop containing nucleoside triphosphate hydrolases"/>
    <property type="match status" value="2"/>
</dbReference>
<dbReference type="SMART" id="SM00382">
    <property type="entry name" value="AAA"/>
    <property type="match status" value="2"/>
</dbReference>
<feature type="domain" description="ABC transporter" evidence="5">
    <location>
        <begin position="372"/>
        <end position="565"/>
    </location>
</feature>
<evidence type="ECO:0000256" key="2">
    <source>
        <dbReference type="ARBA" id="ARBA00022840"/>
    </source>
</evidence>
<dbReference type="GO" id="GO:0016887">
    <property type="term" value="F:ATP hydrolysis activity"/>
    <property type="evidence" value="ECO:0007669"/>
    <property type="project" value="InterPro"/>
</dbReference>